<name>A0AAD7HWJ6_9AGAR</name>
<dbReference type="PANTHER" id="PTHR39598">
    <property type="entry name" value="AUSTINOL SYNTHESIS PROTEIN F-RELATED"/>
    <property type="match status" value="1"/>
</dbReference>
<dbReference type="AlphaFoldDB" id="A0AAD7HWJ6"/>
<dbReference type="InterPro" id="IPR032710">
    <property type="entry name" value="NTF2-like_dom_sf"/>
</dbReference>
<keyword evidence="3" id="KW-1185">Reference proteome</keyword>
<dbReference type="Proteomes" id="UP001215598">
    <property type="component" value="Unassembled WGS sequence"/>
</dbReference>
<dbReference type="InterPro" id="IPR037401">
    <property type="entry name" value="SnoaL-like"/>
</dbReference>
<evidence type="ECO:0000259" key="1">
    <source>
        <dbReference type="Pfam" id="PF12680"/>
    </source>
</evidence>
<dbReference type="InterPro" id="IPR050977">
    <property type="entry name" value="Fungal_Meroterpenoid_Isomerase"/>
</dbReference>
<dbReference type="SUPFAM" id="SSF54427">
    <property type="entry name" value="NTF2-like"/>
    <property type="match status" value="1"/>
</dbReference>
<reference evidence="2" key="1">
    <citation type="submission" date="2023-03" db="EMBL/GenBank/DDBJ databases">
        <title>Massive genome expansion in bonnet fungi (Mycena s.s.) driven by repeated elements and novel gene families across ecological guilds.</title>
        <authorList>
            <consortium name="Lawrence Berkeley National Laboratory"/>
            <person name="Harder C.B."/>
            <person name="Miyauchi S."/>
            <person name="Viragh M."/>
            <person name="Kuo A."/>
            <person name="Thoen E."/>
            <person name="Andreopoulos B."/>
            <person name="Lu D."/>
            <person name="Skrede I."/>
            <person name="Drula E."/>
            <person name="Henrissat B."/>
            <person name="Morin E."/>
            <person name="Kohler A."/>
            <person name="Barry K."/>
            <person name="LaButti K."/>
            <person name="Morin E."/>
            <person name="Salamov A."/>
            <person name="Lipzen A."/>
            <person name="Mereny Z."/>
            <person name="Hegedus B."/>
            <person name="Baldrian P."/>
            <person name="Stursova M."/>
            <person name="Weitz H."/>
            <person name="Taylor A."/>
            <person name="Grigoriev I.V."/>
            <person name="Nagy L.G."/>
            <person name="Martin F."/>
            <person name="Kauserud H."/>
        </authorList>
    </citation>
    <scope>NUCLEOTIDE SEQUENCE</scope>
    <source>
        <strain evidence="2">CBHHK182m</strain>
    </source>
</reference>
<protein>
    <recommendedName>
        <fullName evidence="1">SnoaL-like domain-containing protein</fullName>
    </recommendedName>
</protein>
<dbReference type="PANTHER" id="PTHR39598:SF1">
    <property type="entry name" value="AUSTINOID BIOSYNTHESIS CLUSTERS PROTEIN F-RELATED"/>
    <property type="match status" value="1"/>
</dbReference>
<evidence type="ECO:0000313" key="3">
    <source>
        <dbReference type="Proteomes" id="UP001215598"/>
    </source>
</evidence>
<evidence type="ECO:0000313" key="2">
    <source>
        <dbReference type="EMBL" id="KAJ7729963.1"/>
    </source>
</evidence>
<gene>
    <name evidence="2" type="ORF">B0H16DRAFT_1586077</name>
</gene>
<feature type="domain" description="SnoaL-like" evidence="1">
    <location>
        <begin position="91"/>
        <end position="200"/>
    </location>
</feature>
<dbReference type="Gene3D" id="3.10.450.50">
    <property type="match status" value="1"/>
</dbReference>
<dbReference type="Pfam" id="PF12680">
    <property type="entry name" value="SnoaL_2"/>
    <property type="match status" value="1"/>
</dbReference>
<organism evidence="2 3">
    <name type="scientific">Mycena metata</name>
    <dbReference type="NCBI Taxonomy" id="1033252"/>
    <lineage>
        <taxon>Eukaryota</taxon>
        <taxon>Fungi</taxon>
        <taxon>Dikarya</taxon>
        <taxon>Basidiomycota</taxon>
        <taxon>Agaricomycotina</taxon>
        <taxon>Agaricomycetes</taxon>
        <taxon>Agaricomycetidae</taxon>
        <taxon>Agaricales</taxon>
        <taxon>Marasmiineae</taxon>
        <taxon>Mycenaceae</taxon>
        <taxon>Mycena</taxon>
    </lineage>
</organism>
<dbReference type="EMBL" id="JARKIB010000162">
    <property type="protein sequence ID" value="KAJ7729963.1"/>
    <property type="molecule type" value="Genomic_DNA"/>
</dbReference>
<proteinExistence type="predicted"/>
<sequence>MPRTCAAFLLGVLGHHPYSLIHRAPRISVVIPEGQLYYAHYSAAGFIYCNYYSEHLRLRTTTCANTEQFLAILASLPPMSDLDAKQLENAHAFFKHLNARDWDALGDLLASDFMHQWFPATFVAPDGKEMRSKEEFIGFMQYSFTPGHVFERLHLEEPLDVVDGSNKVAIHLKSNGMSKSGKQYSNEYMITLHFDGEKIIKTNEFIDSKYTDEFFTALRAETSARNFSVSMDGW</sequence>
<comment type="caution">
    <text evidence="2">The sequence shown here is derived from an EMBL/GenBank/DDBJ whole genome shotgun (WGS) entry which is preliminary data.</text>
</comment>
<accession>A0AAD7HWJ6</accession>